<dbReference type="Pfam" id="PF13362">
    <property type="entry name" value="Toprim_3"/>
    <property type="match status" value="1"/>
</dbReference>
<dbReference type="Proteomes" id="UP000615989">
    <property type="component" value="Unassembled WGS sequence"/>
</dbReference>
<evidence type="ECO:0000256" key="1">
    <source>
        <dbReference type="SAM" id="Coils"/>
    </source>
</evidence>
<feature type="coiled-coil region" evidence="1">
    <location>
        <begin position="79"/>
        <end position="106"/>
    </location>
</feature>
<dbReference type="RefSeq" id="WP_169119498.1">
    <property type="nucleotide sequence ID" value="NZ_WTVG02000040.1"/>
</dbReference>
<dbReference type="SUPFAM" id="SSF52540">
    <property type="entry name" value="P-loop containing nucleoside triphosphate hydrolases"/>
    <property type="match status" value="1"/>
</dbReference>
<dbReference type="EMBL" id="WTVG01000056">
    <property type="protein sequence ID" value="NMG26166.1"/>
    <property type="molecule type" value="Genomic_DNA"/>
</dbReference>
<dbReference type="Pfam" id="PF13481">
    <property type="entry name" value="AAA_25"/>
    <property type="match status" value="1"/>
</dbReference>
<dbReference type="Gene3D" id="3.40.50.300">
    <property type="entry name" value="P-loop containing nucleotide triphosphate hydrolases"/>
    <property type="match status" value="1"/>
</dbReference>
<dbReference type="InterPro" id="IPR034154">
    <property type="entry name" value="TOPRIM_DnaG/twinkle"/>
</dbReference>
<feature type="domain" description="Toprim" evidence="3">
    <location>
        <begin position="191"/>
        <end position="289"/>
    </location>
</feature>
<dbReference type="InterPro" id="IPR027417">
    <property type="entry name" value="P-loop_NTPase"/>
</dbReference>
<organism evidence="4 5">
    <name type="scientific">Aromatoleum anaerobium</name>
    <dbReference type="NCBI Taxonomy" id="182180"/>
    <lineage>
        <taxon>Bacteria</taxon>
        <taxon>Pseudomonadati</taxon>
        <taxon>Pseudomonadota</taxon>
        <taxon>Betaproteobacteria</taxon>
        <taxon>Rhodocyclales</taxon>
        <taxon>Rhodocyclaceae</taxon>
        <taxon>Aromatoleum</taxon>
    </lineage>
</organism>
<comment type="caution">
    <text evidence="4">The sequence shown here is derived from an EMBL/GenBank/DDBJ whole genome shotgun (WGS) entry which is preliminary data.</text>
</comment>
<dbReference type="CDD" id="cd01029">
    <property type="entry name" value="TOPRIM_primases"/>
    <property type="match status" value="1"/>
</dbReference>
<keyword evidence="1" id="KW-0175">Coiled coil</keyword>
<gene>
    <name evidence="4" type="ORF">GO606_15875</name>
</gene>
<feature type="region of interest" description="Disordered" evidence="2">
    <location>
        <begin position="673"/>
        <end position="697"/>
    </location>
</feature>
<proteinExistence type="predicted"/>
<evidence type="ECO:0000313" key="5">
    <source>
        <dbReference type="Proteomes" id="UP000615989"/>
    </source>
</evidence>
<name>A0ABX1PP36_9RHOO</name>
<reference evidence="4" key="1">
    <citation type="submission" date="2019-12" db="EMBL/GenBank/DDBJ databases">
        <title>Comparative genomics gives insights into the taxonomy of the Azoarcus-Aromatoleum group and reveals separate origins of nif in the plant-associated Azoarcus and non-plant-associated Aromatoleum sub-groups.</title>
        <authorList>
            <person name="Lafos M."/>
            <person name="Maluk M."/>
            <person name="Batista M."/>
            <person name="Junghare M."/>
            <person name="Carmona M."/>
            <person name="Faoro H."/>
            <person name="Cruz L.M."/>
            <person name="Battistoni F."/>
            <person name="De Souza E."/>
            <person name="Pedrosa F."/>
            <person name="Chen W.-M."/>
            <person name="Poole P.S."/>
            <person name="Dixon R.A."/>
            <person name="James E.K."/>
        </authorList>
    </citation>
    <scope>NUCLEOTIDE SEQUENCE</scope>
    <source>
        <strain evidence="4">LuFRes1</strain>
    </source>
</reference>
<accession>A0ABX1PP36</accession>
<evidence type="ECO:0000259" key="3">
    <source>
        <dbReference type="Pfam" id="PF13362"/>
    </source>
</evidence>
<protein>
    <submittedName>
        <fullName evidence="4">AAA family ATPase</fullName>
    </submittedName>
</protein>
<sequence length="697" mass="75408">MNLVFAPTLPDAFERAGLPFPEREPEPGRLARFSTNGRKDDAAGWLRVFPDQDGAVFGSWRDGTAWTWQREKDGPAPDAAELARIRANAERIRKEAEAEREEGYRQAASKAAATLQAAEQAKGHPYLSTKGIGPHIARERNGSLVIPVFDNDGNVQSVQSVSPTGEKRFMPGGKMTGGRCWLGEPTDAGPLVLCEGYATGASLREATGWPVCVTFTAGNLRPVACDVRERFPRAKLVIAGDDDRKTEGNPGRTKALEAAKLVNAITVFPSFDGDQGTDFNDMAQQAGREAVARLMRDTVEPRRFKLAERTAARLFKGEPPPVNWLVTGIFPLGVTCLLASPPNVGKSFLALELAAKVAGRRDGECPPVAFGALVAAHGRAVYVSAEDDELEIHRRLHALCGNDMPDKLHVLSLPDVGHFGIIEPDPMTKEFRATREWSELADEIRALPDVRLVILDTLQALTSGDTNTTQATQPLMNEATALARATGACVVLIHHVAKGSTKEIRSALDAMEAIRGSGAIAGSARAAYVLWPPADGGRNVCEVLGTEFKEGRVAFGLVAKACGDARRDRSVFVRNERGILTDRTQAYNALSGGDTDAMRNDLLRAIREAWQRGEAFAASQGSNGLHSRRFELPESFHEKPRQWFEEQAGKLLSEGNIKRLSYRGGARLVPADAETAVPTPPEGATPEAEHVAPEVTE</sequence>
<evidence type="ECO:0000256" key="2">
    <source>
        <dbReference type="SAM" id="MobiDB-lite"/>
    </source>
</evidence>
<dbReference type="InterPro" id="IPR006171">
    <property type="entry name" value="TOPRIM_dom"/>
</dbReference>
<feature type="compositionally biased region" description="Basic and acidic residues" evidence="2">
    <location>
        <begin position="687"/>
        <end position="697"/>
    </location>
</feature>
<evidence type="ECO:0000313" key="4">
    <source>
        <dbReference type="EMBL" id="NMG26166.1"/>
    </source>
</evidence>
<keyword evidence="5" id="KW-1185">Reference proteome</keyword>